<dbReference type="EMBL" id="JAVXUO010003173">
    <property type="protein sequence ID" value="KAK2965910.1"/>
    <property type="molecule type" value="Genomic_DNA"/>
</dbReference>
<dbReference type="AlphaFoldDB" id="A0AA88U0N4"/>
<reference evidence="7" key="1">
    <citation type="submission" date="2022-12" db="EMBL/GenBank/DDBJ databases">
        <title>Draft genome assemblies for two species of Escallonia (Escalloniales).</title>
        <authorList>
            <person name="Chanderbali A."/>
            <person name="Dervinis C."/>
            <person name="Anghel I."/>
            <person name="Soltis D."/>
            <person name="Soltis P."/>
            <person name="Zapata F."/>
        </authorList>
    </citation>
    <scope>NUCLEOTIDE SEQUENCE</scope>
    <source>
        <strain evidence="7">UCBG92.1500</strain>
        <tissue evidence="7">Leaf</tissue>
    </source>
</reference>
<keyword evidence="3" id="KW-0808">Transferase</keyword>
<organism evidence="7 8">
    <name type="scientific">Escallonia rubra</name>
    <dbReference type="NCBI Taxonomy" id="112253"/>
    <lineage>
        <taxon>Eukaryota</taxon>
        <taxon>Viridiplantae</taxon>
        <taxon>Streptophyta</taxon>
        <taxon>Embryophyta</taxon>
        <taxon>Tracheophyta</taxon>
        <taxon>Spermatophyta</taxon>
        <taxon>Magnoliopsida</taxon>
        <taxon>eudicotyledons</taxon>
        <taxon>Gunneridae</taxon>
        <taxon>Pentapetalae</taxon>
        <taxon>asterids</taxon>
        <taxon>campanulids</taxon>
        <taxon>Escalloniales</taxon>
        <taxon>Escalloniaceae</taxon>
        <taxon>Escallonia</taxon>
    </lineage>
</organism>
<evidence type="ECO:0000256" key="4">
    <source>
        <dbReference type="ARBA" id="ARBA00022723"/>
    </source>
</evidence>
<evidence type="ECO:0000256" key="2">
    <source>
        <dbReference type="ARBA" id="ARBA00022603"/>
    </source>
</evidence>
<keyword evidence="6" id="KW-0472">Membrane</keyword>
<accession>A0AA88U0N4</accession>
<keyword evidence="8" id="KW-1185">Reference proteome</keyword>
<keyword evidence="2" id="KW-0489">Methyltransferase</keyword>
<feature type="transmembrane region" description="Helical" evidence="6">
    <location>
        <begin position="481"/>
        <end position="508"/>
    </location>
</feature>
<proteinExistence type="inferred from homology"/>
<dbReference type="GO" id="GO:0046872">
    <property type="term" value="F:metal ion binding"/>
    <property type="evidence" value="ECO:0007669"/>
    <property type="project" value="UniProtKB-KW"/>
</dbReference>
<dbReference type="Proteomes" id="UP001187471">
    <property type="component" value="Unassembled WGS sequence"/>
</dbReference>
<dbReference type="InterPro" id="IPR042086">
    <property type="entry name" value="MeTrfase_capping"/>
</dbReference>
<dbReference type="InterPro" id="IPR005299">
    <property type="entry name" value="MeTrfase_7"/>
</dbReference>
<dbReference type="GO" id="GO:0032259">
    <property type="term" value="P:methylation"/>
    <property type="evidence" value="ECO:0007669"/>
    <property type="project" value="UniProtKB-KW"/>
</dbReference>
<evidence type="ECO:0000256" key="6">
    <source>
        <dbReference type="SAM" id="Phobius"/>
    </source>
</evidence>
<evidence type="ECO:0000256" key="1">
    <source>
        <dbReference type="ARBA" id="ARBA00007967"/>
    </source>
</evidence>
<dbReference type="SUPFAM" id="SSF53335">
    <property type="entry name" value="S-adenosyl-L-methionine-dependent methyltransferases"/>
    <property type="match status" value="1"/>
</dbReference>
<comment type="similarity">
    <text evidence="1">Belongs to the methyltransferase superfamily. Type-7 methyltransferase family.</text>
</comment>
<dbReference type="GO" id="GO:0008168">
    <property type="term" value="F:methyltransferase activity"/>
    <property type="evidence" value="ECO:0007669"/>
    <property type="project" value="UniProtKB-KW"/>
</dbReference>
<evidence type="ECO:0000256" key="5">
    <source>
        <dbReference type="ARBA" id="ARBA00022842"/>
    </source>
</evidence>
<dbReference type="InterPro" id="IPR029063">
    <property type="entry name" value="SAM-dependent_MTases_sf"/>
</dbReference>
<keyword evidence="4" id="KW-0479">Metal-binding</keyword>
<comment type="caution">
    <text evidence="7">The sequence shown here is derived from an EMBL/GenBank/DDBJ whole genome shotgun (WGS) entry which is preliminary data.</text>
</comment>
<evidence type="ECO:0000313" key="8">
    <source>
        <dbReference type="Proteomes" id="UP001187471"/>
    </source>
</evidence>
<name>A0AA88U0N4_9ASTE</name>
<dbReference type="Pfam" id="PF03492">
    <property type="entry name" value="Methyltransf_7"/>
    <property type="match status" value="1"/>
</dbReference>
<dbReference type="Gene3D" id="3.40.50.150">
    <property type="entry name" value="Vaccinia Virus protein VP39"/>
    <property type="match status" value="1"/>
</dbReference>
<dbReference type="Gene3D" id="1.10.1200.270">
    <property type="entry name" value="Methyltransferase, alpha-helical capping domain"/>
    <property type="match status" value="1"/>
</dbReference>
<keyword evidence="6" id="KW-0812">Transmembrane</keyword>
<gene>
    <name evidence="7" type="ORF">RJ640_011157</name>
</gene>
<feature type="transmembrane region" description="Helical" evidence="6">
    <location>
        <begin position="451"/>
        <end position="469"/>
    </location>
</feature>
<dbReference type="PANTHER" id="PTHR31009">
    <property type="entry name" value="S-ADENOSYL-L-METHIONINE:CARBOXYL METHYLTRANSFERASE FAMILY PROTEIN"/>
    <property type="match status" value="1"/>
</dbReference>
<evidence type="ECO:0000256" key="3">
    <source>
        <dbReference type="ARBA" id="ARBA00022679"/>
    </source>
</evidence>
<sequence>MEVIEVLHMNGGIGDTSYANNSLLQQKVISMTKPIREQAITDLYCSSLPKKICIADLACSSGPNTLFVVSELINTVSTVCKKLGHDQSPEFQVYLNDLPGNDFNTIFRSLPRFHANLRNEMGSALGPCFFTGTPGSFYDRLFATESLHFVHSSYSLHVLSKVPEGIEGNKRNIYMASTSPPSVVKAYYDQFQTDFSMFLKYRSQELVTGGRMVLTLLGRRSDDPTSKECCYIWELLAMALSDMVSEELIEEEKLDSFNIPKYTPCPAEVKTEVEKEGSFAIDRLEVSKVSWNAYEDELCPSDEFKDGGHNVAKCMRAVTESILVSHFGKTIIDEVFRRYREIIADRMSKERTEFINRSFLRKASIQPHPKFKHISVLAAEIQKLHKDTATRTPFSVSRPINASFYLPEKPGRSYLPPETLTFMDIFDLDNVKAEKSYAMLRYRRLRGIAKLFRLAELCFVLVLLSWTSARLPLAVRIFGEYFRYLISVIVSPLFIFLLSNVIVLILLAKSGKLTADSSASNNAEADLYEELMRAGENRMSTGPDGSPPVPEPEEIVYQDKQMICEVNLNTSVITTATKNCDEISGDDRIVADKADNAKAYRRSQSENLMKPPCEKLRRSETDICRKVSDSGECPPEAAEMVDHLSNEEFKQTIEAFIAKQVRFHKEEKLAIVVPSQT</sequence>
<protein>
    <submittedName>
        <fullName evidence="7">Uncharacterized protein</fullName>
    </submittedName>
</protein>
<keyword evidence="6" id="KW-1133">Transmembrane helix</keyword>
<keyword evidence="5" id="KW-0460">Magnesium</keyword>
<evidence type="ECO:0000313" key="7">
    <source>
        <dbReference type="EMBL" id="KAK2965910.1"/>
    </source>
</evidence>